<reference evidence="3" key="1">
    <citation type="submission" date="2017-06" db="EMBL/GenBank/DDBJ databases">
        <authorList>
            <person name="Varghese N."/>
            <person name="Submissions S."/>
        </authorList>
    </citation>
    <scope>NUCLEOTIDE SEQUENCE [LARGE SCALE GENOMIC DNA]</scope>
    <source>
        <strain evidence="3">DSM 27993</strain>
    </source>
</reference>
<dbReference type="AlphaFoldDB" id="A0A238VKL9"/>
<evidence type="ECO:0000313" key="3">
    <source>
        <dbReference type="Proteomes" id="UP000198412"/>
    </source>
</evidence>
<gene>
    <name evidence="2" type="ORF">SAMN04488111_0631</name>
</gene>
<proteinExistence type="predicted"/>
<sequence>MLGVGSAAQAMINSLKNNSRVKNRTRYFDKKRLNSKLGNSRKNILLDKKASPELLEEIKTQMIAENRKAKIKNWIITLLSITFTILIIIFIYTKYIDDLRKFIG</sequence>
<evidence type="ECO:0000256" key="1">
    <source>
        <dbReference type="SAM" id="Phobius"/>
    </source>
</evidence>
<dbReference type="RefSeq" id="WP_089376964.1">
    <property type="nucleotide sequence ID" value="NZ_FZNX01000001.1"/>
</dbReference>
<keyword evidence="1" id="KW-1133">Transmembrane helix</keyword>
<accession>A0A238VKL9</accession>
<organism evidence="2 3">
    <name type="scientific">Lutibacter flavus</name>
    <dbReference type="NCBI Taxonomy" id="691689"/>
    <lineage>
        <taxon>Bacteria</taxon>
        <taxon>Pseudomonadati</taxon>
        <taxon>Bacteroidota</taxon>
        <taxon>Flavobacteriia</taxon>
        <taxon>Flavobacteriales</taxon>
        <taxon>Flavobacteriaceae</taxon>
        <taxon>Lutibacter</taxon>
    </lineage>
</organism>
<dbReference type="EMBL" id="FZNX01000001">
    <property type="protein sequence ID" value="SNR34748.1"/>
    <property type="molecule type" value="Genomic_DNA"/>
</dbReference>
<evidence type="ECO:0000313" key="2">
    <source>
        <dbReference type="EMBL" id="SNR34748.1"/>
    </source>
</evidence>
<keyword evidence="1" id="KW-0472">Membrane</keyword>
<name>A0A238VKL9_9FLAO</name>
<feature type="transmembrane region" description="Helical" evidence="1">
    <location>
        <begin position="74"/>
        <end position="92"/>
    </location>
</feature>
<dbReference type="Proteomes" id="UP000198412">
    <property type="component" value="Unassembled WGS sequence"/>
</dbReference>
<dbReference type="OrthoDB" id="1121212at2"/>
<protein>
    <submittedName>
        <fullName evidence="2">Uncharacterized protein</fullName>
    </submittedName>
</protein>
<keyword evidence="3" id="KW-1185">Reference proteome</keyword>
<keyword evidence="1" id="KW-0812">Transmembrane</keyword>